<comment type="subcellular location">
    <subcellularLocation>
        <location evidence="1">Membrane</location>
        <topology evidence="1">Multi-pass membrane protein</topology>
    </subcellularLocation>
</comment>
<feature type="domain" description="Amino acid transporter transmembrane" evidence="6">
    <location>
        <begin position="53"/>
        <end position="448"/>
    </location>
</feature>
<evidence type="ECO:0000256" key="4">
    <source>
        <dbReference type="ARBA" id="ARBA00023136"/>
    </source>
</evidence>
<dbReference type="InterPro" id="IPR013057">
    <property type="entry name" value="AA_transpt_TM"/>
</dbReference>
<protein>
    <submittedName>
        <fullName evidence="7">Proton-coupled amino acid transporter 4</fullName>
    </submittedName>
</protein>
<dbReference type="EMBL" id="GBXI01010911">
    <property type="protein sequence ID" value="JAD03381.1"/>
    <property type="molecule type" value="Transcribed_RNA"/>
</dbReference>
<name>A0A0A1WXM2_ZEUCU</name>
<feature type="transmembrane region" description="Helical" evidence="5">
    <location>
        <begin position="280"/>
        <end position="304"/>
    </location>
</feature>
<dbReference type="PANTHER" id="PTHR22950">
    <property type="entry name" value="AMINO ACID TRANSPORTER"/>
    <property type="match status" value="1"/>
</dbReference>
<evidence type="ECO:0000256" key="3">
    <source>
        <dbReference type="ARBA" id="ARBA00022989"/>
    </source>
</evidence>
<dbReference type="Pfam" id="PF01490">
    <property type="entry name" value="Aa_trans"/>
    <property type="match status" value="1"/>
</dbReference>
<evidence type="ECO:0000256" key="1">
    <source>
        <dbReference type="ARBA" id="ARBA00004141"/>
    </source>
</evidence>
<dbReference type="AlphaFoldDB" id="A0A0A1WXM2"/>
<evidence type="ECO:0000259" key="6">
    <source>
        <dbReference type="Pfam" id="PF01490"/>
    </source>
</evidence>
<dbReference type="PANTHER" id="PTHR22950:SF494">
    <property type="entry name" value="GH04538P"/>
    <property type="match status" value="1"/>
</dbReference>
<gene>
    <name evidence="7" type="primary">slc36a4_5</name>
    <name evidence="7" type="ORF">g.19933</name>
</gene>
<feature type="transmembrane region" description="Helical" evidence="5">
    <location>
        <begin position="55"/>
        <end position="77"/>
    </location>
</feature>
<keyword evidence="4 5" id="KW-0472">Membrane</keyword>
<proteinExistence type="predicted"/>
<feature type="transmembrane region" description="Helical" evidence="5">
    <location>
        <begin position="145"/>
        <end position="170"/>
    </location>
</feature>
<keyword evidence="3 5" id="KW-1133">Transmembrane helix</keyword>
<dbReference type="GO" id="GO:0015179">
    <property type="term" value="F:L-amino acid transmembrane transporter activity"/>
    <property type="evidence" value="ECO:0007669"/>
    <property type="project" value="TreeGrafter"/>
</dbReference>
<feature type="transmembrane region" description="Helical" evidence="5">
    <location>
        <begin position="83"/>
        <end position="104"/>
    </location>
</feature>
<reference evidence="7" key="2">
    <citation type="journal article" date="2015" name="Gigascience">
        <title>Reconstructing a comprehensive transcriptome assembly of a white-pupal translocated strain of the pest fruit fly Bactrocera cucurbitae.</title>
        <authorList>
            <person name="Sim S.B."/>
            <person name="Calla B."/>
            <person name="Hall B."/>
            <person name="DeRego T."/>
            <person name="Geib S.M."/>
        </authorList>
    </citation>
    <scope>NUCLEOTIDE SEQUENCE</scope>
</reference>
<keyword evidence="2 5" id="KW-0812">Transmembrane</keyword>
<organism evidence="7">
    <name type="scientific">Zeugodacus cucurbitae</name>
    <name type="common">Melon fruit fly</name>
    <name type="synonym">Bactrocera cucurbitae</name>
    <dbReference type="NCBI Taxonomy" id="28588"/>
    <lineage>
        <taxon>Eukaryota</taxon>
        <taxon>Metazoa</taxon>
        <taxon>Ecdysozoa</taxon>
        <taxon>Arthropoda</taxon>
        <taxon>Hexapoda</taxon>
        <taxon>Insecta</taxon>
        <taxon>Pterygota</taxon>
        <taxon>Neoptera</taxon>
        <taxon>Endopterygota</taxon>
        <taxon>Diptera</taxon>
        <taxon>Brachycera</taxon>
        <taxon>Muscomorpha</taxon>
        <taxon>Tephritoidea</taxon>
        <taxon>Tephritidae</taxon>
        <taxon>Zeugodacus</taxon>
        <taxon>Zeugodacus</taxon>
    </lineage>
</organism>
<feature type="transmembrane region" description="Helical" evidence="5">
    <location>
        <begin position="182"/>
        <end position="199"/>
    </location>
</feature>
<accession>A0A0A1WXM2</accession>
<evidence type="ECO:0000256" key="2">
    <source>
        <dbReference type="ARBA" id="ARBA00022692"/>
    </source>
</evidence>
<feature type="transmembrane region" description="Helical" evidence="5">
    <location>
        <begin position="250"/>
        <end position="268"/>
    </location>
</feature>
<dbReference type="GO" id="GO:0005774">
    <property type="term" value="C:vacuolar membrane"/>
    <property type="evidence" value="ECO:0007669"/>
    <property type="project" value="TreeGrafter"/>
</dbReference>
<evidence type="ECO:0000256" key="5">
    <source>
        <dbReference type="SAM" id="Phobius"/>
    </source>
</evidence>
<feature type="transmembrane region" description="Helical" evidence="5">
    <location>
        <begin position="434"/>
        <end position="452"/>
    </location>
</feature>
<feature type="transmembrane region" description="Helical" evidence="5">
    <location>
        <begin position="206"/>
        <end position="230"/>
    </location>
</feature>
<sequence>MADSNNSTAKSKETLGSVFTLNDFNSRTQLTDKAQLDDVYNTADYRDQVKGQTSIGAFMHFLKGSLGTGILAMPMAFKNAGLMFGLIATMVLGFLCTHCVHILAKTSQDICKDIRVPALGFSETAEKVFENGPKRLRSWSAFTKLFVDYGLMATYYATACVYIVFIATSFHDVLNYDTGLNWDIRIYIAMTVIPCLFIGQIRNLKLLTPLSVLANCCIVVTFIIVIYYLFSGPLVFADKPLIASATQIPLYFATVIFAMEGIGTVMPIENSMKKPQQFLGCPSVLNLAMIIVVSLYAIIGFFGYARYGEGVRGSITLNLVEGTIAGDAAKLLMAMAILLTYGLVLYIPNDILWRKISHKFDKANHNIIQITLRTAIVLISGSIAAAIPNLEPFISLVGAIFFSLLGIFVPSVCETVYLWPDRLGFCKWKLCKNIFLSAFAVCALVAGATASINEIVKIYV</sequence>
<feature type="transmembrane region" description="Helical" evidence="5">
    <location>
        <begin position="393"/>
        <end position="413"/>
    </location>
</feature>
<reference evidence="7" key="1">
    <citation type="submission" date="2014-11" db="EMBL/GenBank/DDBJ databases">
        <authorList>
            <person name="Geib S."/>
        </authorList>
    </citation>
    <scope>NUCLEOTIDE SEQUENCE</scope>
</reference>
<feature type="transmembrane region" description="Helical" evidence="5">
    <location>
        <begin position="367"/>
        <end position="387"/>
    </location>
</feature>
<feature type="transmembrane region" description="Helical" evidence="5">
    <location>
        <begin position="324"/>
        <end position="347"/>
    </location>
</feature>
<evidence type="ECO:0000313" key="7">
    <source>
        <dbReference type="EMBL" id="JAD03381.1"/>
    </source>
</evidence>